<dbReference type="Proteomes" id="UP001062846">
    <property type="component" value="Chromosome 4"/>
</dbReference>
<sequence length="243" mass="27281">MKELKVVVVLRMKIPSLPPSLRCLANLQTLSLSDCNLSHTDLSVIGGLMNLEILSFTGSKIKKLPREISNLTRLKLLDLLRCTKTRIPQGVLASLSKLEELYLGKSFTRWDVVEEGKDLPTNACIIELASLPNLVALDIKVPKIECWVWPRDVVLVGKIRAFDISLGCIYGYEVPCQCFLPSTNQLVLQSLDISRGVMEIRELNMLLKVNTELHLVNCLDCLINTSNDQLEKEAFCALEILYL</sequence>
<organism evidence="1 2">
    <name type="scientific">Rhododendron molle</name>
    <name type="common">Chinese azalea</name>
    <name type="synonym">Azalea mollis</name>
    <dbReference type="NCBI Taxonomy" id="49168"/>
    <lineage>
        <taxon>Eukaryota</taxon>
        <taxon>Viridiplantae</taxon>
        <taxon>Streptophyta</taxon>
        <taxon>Embryophyta</taxon>
        <taxon>Tracheophyta</taxon>
        <taxon>Spermatophyta</taxon>
        <taxon>Magnoliopsida</taxon>
        <taxon>eudicotyledons</taxon>
        <taxon>Gunneridae</taxon>
        <taxon>Pentapetalae</taxon>
        <taxon>asterids</taxon>
        <taxon>Ericales</taxon>
        <taxon>Ericaceae</taxon>
        <taxon>Ericoideae</taxon>
        <taxon>Rhodoreae</taxon>
        <taxon>Rhododendron</taxon>
    </lineage>
</organism>
<reference evidence="1" key="1">
    <citation type="submission" date="2022-02" db="EMBL/GenBank/DDBJ databases">
        <title>Plant Genome Project.</title>
        <authorList>
            <person name="Zhang R.-G."/>
        </authorList>
    </citation>
    <scope>NUCLEOTIDE SEQUENCE</scope>
    <source>
        <strain evidence="1">AT1</strain>
    </source>
</reference>
<gene>
    <name evidence="1" type="ORF">RHMOL_Rhmol04G0161700</name>
</gene>
<protein>
    <submittedName>
        <fullName evidence="1">Uncharacterized protein</fullName>
    </submittedName>
</protein>
<evidence type="ECO:0000313" key="1">
    <source>
        <dbReference type="EMBL" id="KAI8559305.1"/>
    </source>
</evidence>
<keyword evidence="2" id="KW-1185">Reference proteome</keyword>
<dbReference type="EMBL" id="CM046391">
    <property type="protein sequence ID" value="KAI8559305.1"/>
    <property type="molecule type" value="Genomic_DNA"/>
</dbReference>
<accession>A0ACC0P1G3</accession>
<evidence type="ECO:0000313" key="2">
    <source>
        <dbReference type="Proteomes" id="UP001062846"/>
    </source>
</evidence>
<name>A0ACC0P1G3_RHOML</name>
<comment type="caution">
    <text evidence="1">The sequence shown here is derived from an EMBL/GenBank/DDBJ whole genome shotgun (WGS) entry which is preliminary data.</text>
</comment>
<proteinExistence type="predicted"/>